<dbReference type="EMBL" id="QEFC01002108">
    <property type="protein sequence ID" value="KAE9454575.1"/>
    <property type="molecule type" value="Genomic_DNA"/>
</dbReference>
<dbReference type="InterPro" id="IPR036282">
    <property type="entry name" value="Glutathione-S-Trfase_C_sf"/>
</dbReference>
<keyword evidence="3" id="KW-1185">Reference proteome</keyword>
<sequence>MMVQWWPSLKGLRNAEGEEAKAAALEQVLEGMMLLEDALAKCGKGKDFFGGDTIGYLNIALGSFLGWLRVVEKMDDIKLLDETKALELFGWARGLV</sequence>
<evidence type="ECO:0000259" key="1">
    <source>
        <dbReference type="Pfam" id="PF22041"/>
    </source>
</evidence>
<dbReference type="SUPFAM" id="SSF47616">
    <property type="entry name" value="GST C-terminal domain-like"/>
    <property type="match status" value="1"/>
</dbReference>
<gene>
    <name evidence="2" type="ORF">C3L33_13524</name>
</gene>
<dbReference type="InterPro" id="IPR045074">
    <property type="entry name" value="GST_C_Tau"/>
</dbReference>
<feature type="domain" description="Glutathione S-transferase UstS-like C-terminal" evidence="1">
    <location>
        <begin position="18"/>
        <end position="75"/>
    </location>
</feature>
<dbReference type="Proteomes" id="UP000428333">
    <property type="component" value="Linkage Group LG08"/>
</dbReference>
<dbReference type="OrthoDB" id="4951845at2759"/>
<evidence type="ECO:0000313" key="2">
    <source>
        <dbReference type="EMBL" id="KAE9454575.1"/>
    </source>
</evidence>
<dbReference type="Pfam" id="PF22041">
    <property type="entry name" value="GST_C_7"/>
    <property type="match status" value="1"/>
</dbReference>
<dbReference type="GO" id="GO:0006749">
    <property type="term" value="P:glutathione metabolic process"/>
    <property type="evidence" value="ECO:0007669"/>
    <property type="project" value="InterPro"/>
</dbReference>
<reference evidence="2 3" key="1">
    <citation type="journal article" date="2019" name="Genome Biol. Evol.">
        <title>The Rhododendron genome and chromosomal organization provide insight into shared whole-genome duplications across the heath family (Ericaceae).</title>
        <authorList>
            <person name="Soza V.L."/>
            <person name="Lindsley D."/>
            <person name="Waalkes A."/>
            <person name="Ramage E."/>
            <person name="Patwardhan R.P."/>
            <person name="Burton J.N."/>
            <person name="Adey A."/>
            <person name="Kumar A."/>
            <person name="Qiu R."/>
            <person name="Shendure J."/>
            <person name="Hall B."/>
        </authorList>
    </citation>
    <scope>NUCLEOTIDE SEQUENCE [LARGE SCALE GENOMIC DNA]</scope>
    <source>
        <strain evidence="2">RSF 1966-606</strain>
    </source>
</reference>
<name>A0A6A4LAA8_9ERIC</name>
<dbReference type="Gene3D" id="1.20.1050.10">
    <property type="match status" value="1"/>
</dbReference>
<dbReference type="CDD" id="cd03185">
    <property type="entry name" value="GST_C_Tau"/>
    <property type="match status" value="1"/>
</dbReference>
<dbReference type="AlphaFoldDB" id="A0A6A4LAA8"/>
<organism evidence="2 3">
    <name type="scientific">Rhododendron williamsianum</name>
    <dbReference type="NCBI Taxonomy" id="262921"/>
    <lineage>
        <taxon>Eukaryota</taxon>
        <taxon>Viridiplantae</taxon>
        <taxon>Streptophyta</taxon>
        <taxon>Embryophyta</taxon>
        <taxon>Tracheophyta</taxon>
        <taxon>Spermatophyta</taxon>
        <taxon>Magnoliopsida</taxon>
        <taxon>eudicotyledons</taxon>
        <taxon>Gunneridae</taxon>
        <taxon>Pentapetalae</taxon>
        <taxon>asterids</taxon>
        <taxon>Ericales</taxon>
        <taxon>Ericaceae</taxon>
        <taxon>Ericoideae</taxon>
        <taxon>Rhodoreae</taxon>
        <taxon>Rhododendron</taxon>
    </lineage>
</organism>
<protein>
    <recommendedName>
        <fullName evidence="1">Glutathione S-transferase UstS-like C-terminal domain-containing protein</fullName>
    </recommendedName>
</protein>
<comment type="caution">
    <text evidence="2">The sequence shown here is derived from an EMBL/GenBank/DDBJ whole genome shotgun (WGS) entry which is preliminary data.</text>
</comment>
<feature type="non-terminal residue" evidence="2">
    <location>
        <position position="1"/>
    </location>
</feature>
<proteinExistence type="predicted"/>
<accession>A0A6A4LAA8</accession>
<dbReference type="GO" id="GO:0004364">
    <property type="term" value="F:glutathione transferase activity"/>
    <property type="evidence" value="ECO:0007669"/>
    <property type="project" value="InterPro"/>
</dbReference>
<dbReference type="InterPro" id="IPR054416">
    <property type="entry name" value="GST_UstS-like_C"/>
</dbReference>
<evidence type="ECO:0000313" key="3">
    <source>
        <dbReference type="Proteomes" id="UP000428333"/>
    </source>
</evidence>